<protein>
    <submittedName>
        <fullName evidence="2">Uncharacterized protein</fullName>
    </submittedName>
</protein>
<evidence type="ECO:0000313" key="3">
    <source>
        <dbReference type="Proteomes" id="UP000215914"/>
    </source>
</evidence>
<dbReference type="AlphaFoldDB" id="A0A9K3DQT0"/>
<keyword evidence="3" id="KW-1185">Reference proteome</keyword>
<comment type="caution">
    <text evidence="2">The sequence shown here is derived from an EMBL/GenBank/DDBJ whole genome shotgun (WGS) entry which is preliminary data.</text>
</comment>
<keyword evidence="1" id="KW-0812">Transmembrane</keyword>
<sequence>MYVYMNDSQTHDYLAKEVMYLFLLPLVLYNNYFLLYLSNVTQILMYSDSSQQNPMSFLVILYLSGKILEACLQPSPA</sequence>
<reference evidence="2" key="1">
    <citation type="journal article" date="2017" name="Nature">
        <title>The sunflower genome provides insights into oil metabolism, flowering and Asterid evolution.</title>
        <authorList>
            <person name="Badouin H."/>
            <person name="Gouzy J."/>
            <person name="Grassa C.J."/>
            <person name="Murat F."/>
            <person name="Staton S.E."/>
            <person name="Cottret L."/>
            <person name="Lelandais-Briere C."/>
            <person name="Owens G.L."/>
            <person name="Carrere S."/>
            <person name="Mayjonade B."/>
            <person name="Legrand L."/>
            <person name="Gill N."/>
            <person name="Kane N.C."/>
            <person name="Bowers J.E."/>
            <person name="Hubner S."/>
            <person name="Bellec A."/>
            <person name="Berard A."/>
            <person name="Berges H."/>
            <person name="Blanchet N."/>
            <person name="Boniface M.C."/>
            <person name="Brunel D."/>
            <person name="Catrice O."/>
            <person name="Chaidir N."/>
            <person name="Claudel C."/>
            <person name="Donnadieu C."/>
            <person name="Faraut T."/>
            <person name="Fievet G."/>
            <person name="Helmstetter N."/>
            <person name="King M."/>
            <person name="Knapp S.J."/>
            <person name="Lai Z."/>
            <person name="Le Paslier M.C."/>
            <person name="Lippi Y."/>
            <person name="Lorenzon L."/>
            <person name="Mandel J.R."/>
            <person name="Marage G."/>
            <person name="Marchand G."/>
            <person name="Marquand E."/>
            <person name="Bret-Mestries E."/>
            <person name="Morien E."/>
            <person name="Nambeesan S."/>
            <person name="Nguyen T."/>
            <person name="Pegot-Espagnet P."/>
            <person name="Pouilly N."/>
            <person name="Raftis F."/>
            <person name="Sallet E."/>
            <person name="Schiex T."/>
            <person name="Thomas J."/>
            <person name="Vandecasteele C."/>
            <person name="Vares D."/>
            <person name="Vear F."/>
            <person name="Vautrin S."/>
            <person name="Crespi M."/>
            <person name="Mangin B."/>
            <person name="Burke J.M."/>
            <person name="Salse J."/>
            <person name="Munos S."/>
            <person name="Vincourt P."/>
            <person name="Rieseberg L.H."/>
            <person name="Langlade N.B."/>
        </authorList>
    </citation>
    <scope>NUCLEOTIDE SEQUENCE</scope>
    <source>
        <tissue evidence="2">Leaves</tissue>
    </source>
</reference>
<organism evidence="2 3">
    <name type="scientific">Helianthus annuus</name>
    <name type="common">Common sunflower</name>
    <dbReference type="NCBI Taxonomy" id="4232"/>
    <lineage>
        <taxon>Eukaryota</taxon>
        <taxon>Viridiplantae</taxon>
        <taxon>Streptophyta</taxon>
        <taxon>Embryophyta</taxon>
        <taxon>Tracheophyta</taxon>
        <taxon>Spermatophyta</taxon>
        <taxon>Magnoliopsida</taxon>
        <taxon>eudicotyledons</taxon>
        <taxon>Gunneridae</taxon>
        <taxon>Pentapetalae</taxon>
        <taxon>asterids</taxon>
        <taxon>campanulids</taxon>
        <taxon>Asterales</taxon>
        <taxon>Asteraceae</taxon>
        <taxon>Asteroideae</taxon>
        <taxon>Heliantheae alliance</taxon>
        <taxon>Heliantheae</taxon>
        <taxon>Helianthus</taxon>
    </lineage>
</organism>
<dbReference type="EMBL" id="MNCJ02000331">
    <property type="protein sequence ID" value="KAF5759960.1"/>
    <property type="molecule type" value="Genomic_DNA"/>
</dbReference>
<reference evidence="2" key="2">
    <citation type="submission" date="2020-06" db="EMBL/GenBank/DDBJ databases">
        <title>Helianthus annuus Genome sequencing and assembly Release 2.</title>
        <authorList>
            <person name="Gouzy J."/>
            <person name="Langlade N."/>
            <person name="Munos S."/>
        </authorList>
    </citation>
    <scope>NUCLEOTIDE SEQUENCE</scope>
    <source>
        <tissue evidence="2">Leaves</tissue>
    </source>
</reference>
<keyword evidence="1" id="KW-0472">Membrane</keyword>
<dbReference type="Proteomes" id="UP000215914">
    <property type="component" value="Unassembled WGS sequence"/>
</dbReference>
<gene>
    <name evidence="2" type="ORF">HanXRQr2_Chr16g0747741</name>
</gene>
<accession>A0A9K3DQT0</accession>
<evidence type="ECO:0000313" key="2">
    <source>
        <dbReference type="EMBL" id="KAF5759960.1"/>
    </source>
</evidence>
<feature type="transmembrane region" description="Helical" evidence="1">
    <location>
        <begin position="20"/>
        <end position="37"/>
    </location>
</feature>
<proteinExistence type="predicted"/>
<name>A0A9K3DQT0_HELAN</name>
<keyword evidence="1" id="KW-1133">Transmembrane helix</keyword>
<evidence type="ECO:0000256" key="1">
    <source>
        <dbReference type="SAM" id="Phobius"/>
    </source>
</evidence>
<dbReference type="Gramene" id="mRNA:HanXRQr2_Chr16g0747741">
    <property type="protein sequence ID" value="CDS:HanXRQr2_Chr16g0747741.1"/>
    <property type="gene ID" value="HanXRQr2_Chr16g0747741"/>
</dbReference>